<evidence type="ECO:0000259" key="5">
    <source>
        <dbReference type="PROSITE" id="PS50966"/>
    </source>
</evidence>
<protein>
    <submittedName>
        <fullName evidence="6">(rape) hypothetical protein</fullName>
    </submittedName>
</protein>
<dbReference type="InterPro" id="IPR007527">
    <property type="entry name" value="Znf_SWIM"/>
</dbReference>
<feature type="domain" description="SWIM-type" evidence="5">
    <location>
        <begin position="332"/>
        <end position="364"/>
    </location>
</feature>
<name>A0A816Q3B2_BRANA</name>
<proteinExistence type="predicted"/>
<dbReference type="Pfam" id="PF10551">
    <property type="entry name" value="MULE"/>
    <property type="match status" value="1"/>
</dbReference>
<dbReference type="InterPro" id="IPR006564">
    <property type="entry name" value="Znf_PMZ"/>
</dbReference>
<dbReference type="GO" id="GO:0008270">
    <property type="term" value="F:zinc ion binding"/>
    <property type="evidence" value="ECO:0007669"/>
    <property type="project" value="UniProtKB-KW"/>
</dbReference>
<accession>A0A816Q3B2</accession>
<dbReference type="SMART" id="SM00575">
    <property type="entry name" value="ZnF_PMZ"/>
    <property type="match status" value="1"/>
</dbReference>
<evidence type="ECO:0000313" key="6">
    <source>
        <dbReference type="EMBL" id="CAF2056177.1"/>
    </source>
</evidence>
<gene>
    <name evidence="6" type="ORF">DARMORV10_C06P10560.1</name>
</gene>
<organism evidence="6">
    <name type="scientific">Brassica napus</name>
    <name type="common">Rape</name>
    <dbReference type="NCBI Taxonomy" id="3708"/>
    <lineage>
        <taxon>Eukaryota</taxon>
        <taxon>Viridiplantae</taxon>
        <taxon>Streptophyta</taxon>
        <taxon>Embryophyta</taxon>
        <taxon>Tracheophyta</taxon>
        <taxon>Spermatophyta</taxon>
        <taxon>Magnoliopsida</taxon>
        <taxon>eudicotyledons</taxon>
        <taxon>Gunneridae</taxon>
        <taxon>Pentapetalae</taxon>
        <taxon>rosids</taxon>
        <taxon>malvids</taxon>
        <taxon>Brassicales</taxon>
        <taxon>Brassicaceae</taxon>
        <taxon>Brassiceae</taxon>
        <taxon>Brassica</taxon>
    </lineage>
</organism>
<keyword evidence="3" id="KW-0862">Zinc</keyword>
<dbReference type="AlphaFoldDB" id="A0A816Q3B2"/>
<dbReference type="PANTHER" id="PTHR31973">
    <property type="entry name" value="POLYPROTEIN, PUTATIVE-RELATED"/>
    <property type="match status" value="1"/>
</dbReference>
<evidence type="ECO:0000256" key="2">
    <source>
        <dbReference type="ARBA" id="ARBA00022771"/>
    </source>
</evidence>
<reference evidence="6" key="1">
    <citation type="submission" date="2021-01" db="EMBL/GenBank/DDBJ databases">
        <authorList>
            <consortium name="Genoscope - CEA"/>
            <person name="William W."/>
        </authorList>
    </citation>
    <scope>NUCLEOTIDE SEQUENCE</scope>
</reference>
<dbReference type="InterPro" id="IPR018289">
    <property type="entry name" value="MULE_transposase_dom"/>
</dbReference>
<keyword evidence="1" id="KW-0479">Metal-binding</keyword>
<dbReference type="EMBL" id="HG994370">
    <property type="protein sequence ID" value="CAF2056177.1"/>
    <property type="molecule type" value="Genomic_DNA"/>
</dbReference>
<sequence>MRGDYNISISYWKAWRSREVAQEYAKGSAGASYKMLPDYLNKLVLANPGTVTELHTVYDGGIGHRFKYMFLAMGASISGYQHMRPVIIIDGAHLNGKYAGCLLTASAEDGNYQVFPLAIGIVDGENDSAWEWFLKMLSQFIPNNDNVVFISDRHSSIYHGISKVYPDAKHYACVLHLKRNIRTYFKNKHLSYLVGKAARAYTLEEFYTVFNEIKMINQDCADYLLRIGLEHWTRAHFAGNQYNIMTSNIAESWNAVLREARAYPILPLIEYIRSKIMSWFADRRDVVKHRSCKITPRVVEIVEANFEQSGGFQVNTINTLQFEVKDKNGVSFHVNLSKKCCSCFSFQTLMIPCSHAIAAAIKEKISVESLVSEVYSLDRLTSAYRDAIFPICETGLSGVEIFPPATRRPPGRPRKRRILSAGEIKMKNPRKRHVCSRCKTTGHNRATCKAAI</sequence>
<dbReference type="Proteomes" id="UP001295469">
    <property type="component" value="Chromosome C06"/>
</dbReference>
<evidence type="ECO:0000256" key="1">
    <source>
        <dbReference type="ARBA" id="ARBA00022723"/>
    </source>
</evidence>
<keyword evidence="2 4" id="KW-0863">Zinc-finger</keyword>
<dbReference type="PANTHER" id="PTHR31973:SF113">
    <property type="entry name" value="PROTEIN FAR1-RELATED SEQUENCE 5-LIKE"/>
    <property type="match status" value="1"/>
</dbReference>
<evidence type="ECO:0000256" key="3">
    <source>
        <dbReference type="ARBA" id="ARBA00022833"/>
    </source>
</evidence>
<evidence type="ECO:0000256" key="4">
    <source>
        <dbReference type="PROSITE-ProRule" id="PRU00325"/>
    </source>
</evidence>
<dbReference type="Pfam" id="PF04434">
    <property type="entry name" value="SWIM"/>
    <property type="match status" value="1"/>
</dbReference>
<dbReference type="PROSITE" id="PS50966">
    <property type="entry name" value="ZF_SWIM"/>
    <property type="match status" value="1"/>
</dbReference>